<name>A0A5N3PCL8_9HYPH</name>
<organism evidence="2 3">
    <name type="scientific">Microvirga brassicacearum</name>
    <dbReference type="NCBI Taxonomy" id="2580413"/>
    <lineage>
        <taxon>Bacteria</taxon>
        <taxon>Pseudomonadati</taxon>
        <taxon>Pseudomonadota</taxon>
        <taxon>Alphaproteobacteria</taxon>
        <taxon>Hyphomicrobiales</taxon>
        <taxon>Methylobacteriaceae</taxon>
        <taxon>Microvirga</taxon>
    </lineage>
</organism>
<feature type="signal peptide" evidence="1">
    <location>
        <begin position="1"/>
        <end position="20"/>
    </location>
</feature>
<dbReference type="RefSeq" id="WP_150943497.1">
    <property type="nucleotide sequence ID" value="NZ_VCMV01000013.1"/>
</dbReference>
<evidence type="ECO:0000313" key="2">
    <source>
        <dbReference type="EMBL" id="KAB0267443.1"/>
    </source>
</evidence>
<feature type="chain" id="PRO_5024371028" evidence="1">
    <location>
        <begin position="21"/>
        <end position="115"/>
    </location>
</feature>
<accession>A0A5N3PCL8</accession>
<comment type="caution">
    <text evidence="2">The sequence shown here is derived from an EMBL/GenBank/DDBJ whole genome shotgun (WGS) entry which is preliminary data.</text>
</comment>
<sequence>MKVIIAAAALAIVAAFPAAAQYFGEDLYGGDGRYYEEDFGRPSVRRGPRPGYEWEPRGYYGERPRERFNRRAYGQGFGRVCVTSRGNCAGPPVPINSRCRCDIPGFGLKRGNVLY</sequence>
<keyword evidence="3" id="KW-1185">Reference proteome</keyword>
<evidence type="ECO:0000313" key="3">
    <source>
        <dbReference type="Proteomes" id="UP000325684"/>
    </source>
</evidence>
<gene>
    <name evidence="2" type="ORF">FEZ63_09025</name>
</gene>
<reference evidence="2 3" key="1">
    <citation type="journal article" date="2019" name="Microorganisms">
        <title>Genome Insights into the Novel Species Microvirga brassicacearum, a Rapeseed Endophyte with Biotechnological Potential.</title>
        <authorList>
            <person name="Jimenez-Gomez A."/>
            <person name="Saati-Santamaria Z."/>
            <person name="Igual J.M."/>
            <person name="Rivas R."/>
            <person name="Mateos P.F."/>
            <person name="Garcia-Fraile P."/>
        </authorList>
    </citation>
    <scope>NUCLEOTIDE SEQUENCE [LARGE SCALE GENOMIC DNA]</scope>
    <source>
        <strain evidence="2 3">CDVBN77</strain>
    </source>
</reference>
<protein>
    <submittedName>
        <fullName evidence="2">Uncharacterized protein</fullName>
    </submittedName>
</protein>
<dbReference type="EMBL" id="VCMV01000013">
    <property type="protein sequence ID" value="KAB0267443.1"/>
    <property type="molecule type" value="Genomic_DNA"/>
</dbReference>
<keyword evidence="1" id="KW-0732">Signal</keyword>
<dbReference type="OrthoDB" id="7998449at2"/>
<dbReference type="AlphaFoldDB" id="A0A5N3PCL8"/>
<dbReference type="Proteomes" id="UP000325684">
    <property type="component" value="Unassembled WGS sequence"/>
</dbReference>
<proteinExistence type="predicted"/>
<evidence type="ECO:0000256" key="1">
    <source>
        <dbReference type="SAM" id="SignalP"/>
    </source>
</evidence>